<gene>
    <name evidence="9" type="ORF">ASCRUDRAFT_29463</name>
</gene>
<dbReference type="EMBL" id="KV454475">
    <property type="protein sequence ID" value="ODV63895.1"/>
    <property type="molecule type" value="Genomic_DNA"/>
</dbReference>
<organism evidence="9 10">
    <name type="scientific">Ascoidea rubescens DSM 1968</name>
    <dbReference type="NCBI Taxonomy" id="1344418"/>
    <lineage>
        <taxon>Eukaryota</taxon>
        <taxon>Fungi</taxon>
        <taxon>Dikarya</taxon>
        <taxon>Ascomycota</taxon>
        <taxon>Saccharomycotina</taxon>
        <taxon>Saccharomycetes</taxon>
        <taxon>Ascoideaceae</taxon>
        <taxon>Ascoidea</taxon>
    </lineage>
</organism>
<reference evidence="10" key="1">
    <citation type="submission" date="2016-05" db="EMBL/GenBank/DDBJ databases">
        <title>Comparative genomics of biotechnologically important yeasts.</title>
        <authorList>
            <consortium name="DOE Joint Genome Institute"/>
            <person name="Riley R."/>
            <person name="Haridas S."/>
            <person name="Wolfe K.H."/>
            <person name="Lopes M.R."/>
            <person name="Hittinger C.T."/>
            <person name="Goker M."/>
            <person name="Salamov A."/>
            <person name="Wisecaver J."/>
            <person name="Long T.M."/>
            <person name="Aerts A.L."/>
            <person name="Barry K."/>
            <person name="Choi C."/>
            <person name="Clum A."/>
            <person name="Coughlan A.Y."/>
            <person name="Deshpande S."/>
            <person name="Douglass A.P."/>
            <person name="Hanson S.J."/>
            <person name="Klenk H.-P."/>
            <person name="Labutti K."/>
            <person name="Lapidus A."/>
            <person name="Lindquist E."/>
            <person name="Lipzen A."/>
            <person name="Meier-Kolthoff J.P."/>
            <person name="Ohm R.A."/>
            <person name="Otillar R.P."/>
            <person name="Pangilinan J."/>
            <person name="Peng Y."/>
            <person name="Rokas A."/>
            <person name="Rosa C.A."/>
            <person name="Scheuner C."/>
            <person name="Sibirny A.A."/>
            <person name="Slot J.C."/>
            <person name="Stielow J.B."/>
            <person name="Sun H."/>
            <person name="Kurtzman C.P."/>
            <person name="Blackwell M."/>
            <person name="Grigoriev I.V."/>
            <person name="Jeffries T.W."/>
        </authorList>
    </citation>
    <scope>NUCLEOTIDE SEQUENCE [LARGE SCALE GENOMIC DNA]</scope>
    <source>
        <strain evidence="10">DSM 1968</strain>
    </source>
</reference>
<evidence type="ECO:0000256" key="3">
    <source>
        <dbReference type="ARBA" id="ARBA00014804"/>
    </source>
</evidence>
<dbReference type="GO" id="GO:0006261">
    <property type="term" value="P:DNA-templated DNA replication"/>
    <property type="evidence" value="ECO:0007669"/>
    <property type="project" value="EnsemblFungi"/>
</dbReference>
<dbReference type="PIRSF" id="PIRSF007764">
    <property type="entry name" value="Sld5"/>
    <property type="match status" value="1"/>
</dbReference>
<feature type="domain" description="DNA replication complex GINS protein SLD5 C-terminal" evidence="8">
    <location>
        <begin position="177"/>
        <end position="230"/>
    </location>
</feature>
<dbReference type="InterPro" id="IPR038749">
    <property type="entry name" value="Sld5_GINS_A"/>
</dbReference>
<accession>A0A1D2VQQ6</accession>
<dbReference type="GO" id="GO:0000727">
    <property type="term" value="P:double-strand break repair via break-induced replication"/>
    <property type="evidence" value="ECO:0007669"/>
    <property type="project" value="EnsemblFungi"/>
</dbReference>
<evidence type="ECO:0000256" key="2">
    <source>
        <dbReference type="ARBA" id="ARBA00008187"/>
    </source>
</evidence>
<dbReference type="InterPro" id="IPR021151">
    <property type="entry name" value="GINS_A"/>
</dbReference>
<dbReference type="InterPro" id="IPR036224">
    <property type="entry name" value="GINS_bundle-like_dom_sf"/>
</dbReference>
<dbReference type="SUPFAM" id="SSF158573">
    <property type="entry name" value="GINS helical bundle-like"/>
    <property type="match status" value="1"/>
</dbReference>
<evidence type="ECO:0000256" key="6">
    <source>
        <dbReference type="PIRNR" id="PIRNR007764"/>
    </source>
</evidence>
<evidence type="ECO:0000256" key="4">
    <source>
        <dbReference type="ARBA" id="ARBA00022705"/>
    </source>
</evidence>
<evidence type="ECO:0000259" key="7">
    <source>
        <dbReference type="Pfam" id="PF05916"/>
    </source>
</evidence>
<name>A0A1D2VQQ6_9ASCO</name>
<dbReference type="GO" id="GO:0000811">
    <property type="term" value="C:GINS complex"/>
    <property type="evidence" value="ECO:0007669"/>
    <property type="project" value="UniProtKB-UniRule"/>
</dbReference>
<dbReference type="RefSeq" id="XP_020050202.1">
    <property type="nucleotide sequence ID" value="XM_020190120.1"/>
</dbReference>
<dbReference type="AlphaFoldDB" id="A0A1D2VQQ6"/>
<keyword evidence="5 6" id="KW-0539">Nucleus</keyword>
<proteinExistence type="inferred from homology"/>
<protein>
    <recommendedName>
        <fullName evidence="3 6">DNA replication complex GINS protein SLD5</fullName>
    </recommendedName>
</protein>
<comment type="similarity">
    <text evidence="2 6">Belongs to the GINS4/SLD5 family.</text>
</comment>
<comment type="function">
    <text evidence="6">The GINS complex plays an essential role in the initiation of DNA replication.</text>
</comment>
<dbReference type="Gene3D" id="3.40.5.60">
    <property type="match status" value="1"/>
</dbReference>
<dbReference type="GO" id="GO:0071162">
    <property type="term" value="C:CMG complex"/>
    <property type="evidence" value="ECO:0007669"/>
    <property type="project" value="EnsemblFungi"/>
</dbReference>
<comment type="subcellular location">
    <subcellularLocation>
        <location evidence="1 6">Nucleus</location>
    </subcellularLocation>
</comment>
<dbReference type="OrthoDB" id="338231at2759"/>
<evidence type="ECO:0000259" key="8">
    <source>
        <dbReference type="Pfam" id="PF16922"/>
    </source>
</evidence>
<dbReference type="Gene3D" id="1.20.58.1030">
    <property type="match status" value="1"/>
</dbReference>
<evidence type="ECO:0000256" key="1">
    <source>
        <dbReference type="ARBA" id="ARBA00004123"/>
    </source>
</evidence>
<keyword evidence="4 6" id="KW-0235">DNA replication</keyword>
<dbReference type="FunCoup" id="A0A1D2VQQ6">
    <property type="interactions" value="637"/>
</dbReference>
<dbReference type="InterPro" id="IPR031633">
    <property type="entry name" value="SLD5_C"/>
</dbReference>
<sequence>MDIDDILKELESDINLKRPKSVNSAKIKEDEYKKLVQIWISERMSPELLPYESELIETILKRLRSQVEIIELNSIELEKNDKDIKLKLLIIESEIERINFLVRSYLRLRLFKIDEYNLFINNSDQEMVKLSKNELNYMVNHFKTICQLYNDSFLKNVPEHLQLLDDESGGISMINKPDLDKMVFIKVINEIAEEITVGEDDKVELEKDFIYAIRYRSVKRYIDSKDIVLI</sequence>
<evidence type="ECO:0000313" key="10">
    <source>
        <dbReference type="Proteomes" id="UP000095038"/>
    </source>
</evidence>
<dbReference type="CDD" id="cd11711">
    <property type="entry name" value="GINS_A_Sld5"/>
    <property type="match status" value="1"/>
</dbReference>
<dbReference type="GeneID" id="30963756"/>
<dbReference type="CDD" id="cd21692">
    <property type="entry name" value="GINS_B_Sld5"/>
    <property type="match status" value="1"/>
</dbReference>
<dbReference type="PANTHER" id="PTHR21206:SF0">
    <property type="entry name" value="DNA REPLICATION COMPLEX GINS PROTEIN SLD5"/>
    <property type="match status" value="1"/>
</dbReference>
<evidence type="ECO:0000256" key="5">
    <source>
        <dbReference type="ARBA" id="ARBA00023242"/>
    </source>
</evidence>
<dbReference type="Proteomes" id="UP000095038">
    <property type="component" value="Unassembled WGS sequence"/>
</dbReference>
<dbReference type="InterPro" id="IPR008591">
    <property type="entry name" value="GINS_Sld5"/>
</dbReference>
<dbReference type="Pfam" id="PF05916">
    <property type="entry name" value="Sld5"/>
    <property type="match status" value="1"/>
</dbReference>
<dbReference type="PANTHER" id="PTHR21206">
    <property type="entry name" value="SLD5 PROTEIN"/>
    <property type="match status" value="1"/>
</dbReference>
<dbReference type="Pfam" id="PF16922">
    <property type="entry name" value="SLD5_C"/>
    <property type="match status" value="1"/>
</dbReference>
<dbReference type="SUPFAM" id="SSF160059">
    <property type="entry name" value="PriA/YqbF domain"/>
    <property type="match status" value="1"/>
</dbReference>
<feature type="domain" description="GINS subunit" evidence="7">
    <location>
        <begin position="77"/>
        <end position="151"/>
    </location>
</feature>
<dbReference type="GO" id="GO:0043596">
    <property type="term" value="C:nuclear replication fork"/>
    <property type="evidence" value="ECO:0007669"/>
    <property type="project" value="EnsemblFungi"/>
</dbReference>
<evidence type="ECO:0000313" key="9">
    <source>
        <dbReference type="EMBL" id="ODV63895.1"/>
    </source>
</evidence>
<dbReference type="InParanoid" id="A0A1D2VQQ6"/>
<dbReference type="STRING" id="1344418.A0A1D2VQQ6"/>
<keyword evidence="10" id="KW-1185">Reference proteome</keyword>